<keyword evidence="9" id="KW-0175">Coiled coil</keyword>
<comment type="subcellular location">
    <subcellularLocation>
        <location evidence="1 8">Nucleus</location>
    </subcellularLocation>
</comment>
<dbReference type="GO" id="GO:0003677">
    <property type="term" value="F:DNA binding"/>
    <property type="evidence" value="ECO:0007669"/>
    <property type="project" value="UniProtKB-UniRule"/>
</dbReference>
<dbReference type="InterPro" id="IPR001356">
    <property type="entry name" value="HD"/>
</dbReference>
<dbReference type="SMART" id="SM00389">
    <property type="entry name" value="HOX"/>
    <property type="match status" value="1"/>
</dbReference>
<dbReference type="InterPro" id="IPR009057">
    <property type="entry name" value="Homeodomain-like_sf"/>
</dbReference>
<dbReference type="Gene3D" id="1.10.10.60">
    <property type="entry name" value="Homeodomain-like"/>
    <property type="match status" value="1"/>
</dbReference>
<keyword evidence="5 8" id="KW-0371">Homeobox</keyword>
<feature type="domain" description="Homeobox" evidence="10">
    <location>
        <begin position="329"/>
        <end position="392"/>
    </location>
</feature>
<evidence type="ECO:0000313" key="11">
    <source>
        <dbReference type="EMBL" id="KMZ65121.1"/>
    </source>
</evidence>
<dbReference type="Proteomes" id="UP000036987">
    <property type="component" value="Unassembled WGS sequence"/>
</dbReference>
<evidence type="ECO:0000256" key="4">
    <source>
        <dbReference type="ARBA" id="ARBA00023125"/>
    </source>
</evidence>
<evidence type="ECO:0000256" key="5">
    <source>
        <dbReference type="ARBA" id="ARBA00023155"/>
    </source>
</evidence>
<dbReference type="STRING" id="29655.A0A0K9P802"/>
<dbReference type="AlphaFoldDB" id="A0A0K9P802"/>
<evidence type="ECO:0000313" key="12">
    <source>
        <dbReference type="Proteomes" id="UP000036987"/>
    </source>
</evidence>
<dbReference type="InterPro" id="IPR008422">
    <property type="entry name" value="KN_HD"/>
</dbReference>
<evidence type="ECO:0000256" key="3">
    <source>
        <dbReference type="ARBA" id="ARBA00023015"/>
    </source>
</evidence>
<dbReference type="Pfam" id="PF05920">
    <property type="entry name" value="Homeobox_KN"/>
    <property type="match status" value="1"/>
</dbReference>
<keyword evidence="3" id="KW-0805">Transcription regulation</keyword>
<comment type="caution">
    <text evidence="11">The sequence shown here is derived from an EMBL/GenBank/DDBJ whole genome shotgun (WGS) entry which is preliminary data.</text>
</comment>
<keyword evidence="7 8" id="KW-0539">Nucleus</keyword>
<keyword evidence="4 8" id="KW-0238">DNA-binding</keyword>
<feature type="coiled-coil region" evidence="9">
    <location>
        <begin position="213"/>
        <end position="240"/>
    </location>
</feature>
<dbReference type="SUPFAM" id="SSF46689">
    <property type="entry name" value="Homeodomain-like"/>
    <property type="match status" value="1"/>
</dbReference>
<dbReference type="PANTHER" id="PTHR11850">
    <property type="entry name" value="HOMEOBOX PROTEIN TRANSCRIPTION FACTORS"/>
    <property type="match status" value="1"/>
</dbReference>
<keyword evidence="6" id="KW-0804">Transcription</keyword>
<dbReference type="GO" id="GO:0005634">
    <property type="term" value="C:nucleus"/>
    <property type="evidence" value="ECO:0000318"/>
    <property type="project" value="GO_Central"/>
</dbReference>
<keyword evidence="12" id="KW-1185">Reference proteome</keyword>
<dbReference type="InterPro" id="IPR050224">
    <property type="entry name" value="TALE_homeobox"/>
</dbReference>
<evidence type="ECO:0000256" key="1">
    <source>
        <dbReference type="ARBA" id="ARBA00004123"/>
    </source>
</evidence>
<comment type="similarity">
    <text evidence="2">Belongs to the TALE/BELL homeobox family.</text>
</comment>
<dbReference type="OMA" id="TTAGYDM"/>
<name>A0A0K9P802_ZOSMR</name>
<dbReference type="CDD" id="cd00086">
    <property type="entry name" value="homeodomain"/>
    <property type="match status" value="1"/>
</dbReference>
<dbReference type="Pfam" id="PF07526">
    <property type="entry name" value="POX"/>
    <property type="match status" value="1"/>
</dbReference>
<evidence type="ECO:0000256" key="2">
    <source>
        <dbReference type="ARBA" id="ARBA00006454"/>
    </source>
</evidence>
<evidence type="ECO:0000256" key="6">
    <source>
        <dbReference type="ARBA" id="ARBA00023163"/>
    </source>
</evidence>
<dbReference type="FunFam" id="1.10.10.60:FF:000083">
    <property type="entry name" value="BEL1-like homeodomain protein 4"/>
    <property type="match status" value="1"/>
</dbReference>
<accession>A0A0K9P802</accession>
<evidence type="ECO:0000256" key="7">
    <source>
        <dbReference type="ARBA" id="ARBA00023242"/>
    </source>
</evidence>
<reference evidence="12" key="1">
    <citation type="journal article" date="2016" name="Nature">
        <title>The genome of the seagrass Zostera marina reveals angiosperm adaptation to the sea.</title>
        <authorList>
            <person name="Olsen J.L."/>
            <person name="Rouze P."/>
            <person name="Verhelst B."/>
            <person name="Lin Y.-C."/>
            <person name="Bayer T."/>
            <person name="Collen J."/>
            <person name="Dattolo E."/>
            <person name="De Paoli E."/>
            <person name="Dittami S."/>
            <person name="Maumus F."/>
            <person name="Michel G."/>
            <person name="Kersting A."/>
            <person name="Lauritano C."/>
            <person name="Lohaus R."/>
            <person name="Toepel M."/>
            <person name="Tonon T."/>
            <person name="Vanneste K."/>
            <person name="Amirebrahimi M."/>
            <person name="Brakel J."/>
            <person name="Bostroem C."/>
            <person name="Chovatia M."/>
            <person name="Grimwood J."/>
            <person name="Jenkins J.W."/>
            <person name="Jueterbock A."/>
            <person name="Mraz A."/>
            <person name="Stam W.T."/>
            <person name="Tice H."/>
            <person name="Bornberg-Bauer E."/>
            <person name="Green P.J."/>
            <person name="Pearson G.A."/>
            <person name="Procaccini G."/>
            <person name="Duarte C.M."/>
            <person name="Schmutz J."/>
            <person name="Reusch T.B.H."/>
            <person name="Van de Peer Y."/>
        </authorList>
    </citation>
    <scope>NUCLEOTIDE SEQUENCE [LARGE SCALE GENOMIC DNA]</scope>
    <source>
        <strain evidence="12">cv. Finnish</strain>
    </source>
</reference>
<sequence length="602" mass="66907">MATYYHGGAEIQSDELQTLCLMNPGCVGYPPPDDAGVGDSPTTSNMMFFNSGALGHHQHLMGIPLHQNQSVVSVQDMASYNLWNPSPMTNNSVGLTSHLGIRQKGLSLSLLPEQKQINYGINQQHHLRFSGSESEVEPANGISGMQRVLLGSKYLKAAQQLLDDVVSVGKGVVKKESQNTAAKSTKEMLECEESNAGETSGKRAAVELSMTERQELQTKKAKLINMFDEAEKRYRQYYNQMQVVISSFEVIAGVGTAKTYTALALKTISKQFRCLRDALSGQIRATSKNLGEEDCQIGSKSGEGLTRLRFVDHHLRQQRALQQLGTMQHNAWRPQRGLPERSVSVLRAWLFEHFLHPYPKDSDKHILAKQTGLTRNQVSNWFINARVRLWKPMVEEMYLEETKAKEADRKCGGEAEADVIPTSTVVYAEEEDGGEENKEEKIHKKPRIRDSSSLLIDPMSTLEMELKPLDTTTTSTNSNSHDALFMRFGESGGPYSIGDFARFGNDGHSQFTPAQQPHHHHQQQQQHFSGNGVTLTLGLQHCDGLSLSGPPPATYLSSTNDSNHSNIPMGRRLQGLGNVTHDAREYNNSEYETLLSNQLLGQ</sequence>
<dbReference type="SMART" id="SM00574">
    <property type="entry name" value="POX"/>
    <property type="match status" value="1"/>
</dbReference>
<protein>
    <submittedName>
        <fullName evidence="11">BEL1-like homeodomain 1</fullName>
    </submittedName>
</protein>
<evidence type="ECO:0000259" key="10">
    <source>
        <dbReference type="PROSITE" id="PS50071"/>
    </source>
</evidence>
<dbReference type="PROSITE" id="PS50071">
    <property type="entry name" value="HOMEOBOX_2"/>
    <property type="match status" value="1"/>
</dbReference>
<feature type="DNA-binding region" description="Homeobox" evidence="8">
    <location>
        <begin position="331"/>
        <end position="393"/>
    </location>
</feature>
<dbReference type="OrthoDB" id="10056939at2759"/>
<organism evidence="11 12">
    <name type="scientific">Zostera marina</name>
    <name type="common">Eelgrass</name>
    <dbReference type="NCBI Taxonomy" id="29655"/>
    <lineage>
        <taxon>Eukaryota</taxon>
        <taxon>Viridiplantae</taxon>
        <taxon>Streptophyta</taxon>
        <taxon>Embryophyta</taxon>
        <taxon>Tracheophyta</taxon>
        <taxon>Spermatophyta</taxon>
        <taxon>Magnoliopsida</taxon>
        <taxon>Liliopsida</taxon>
        <taxon>Zosteraceae</taxon>
        <taxon>Zostera</taxon>
    </lineage>
</organism>
<dbReference type="EMBL" id="LFYR01001074">
    <property type="protein sequence ID" value="KMZ65121.1"/>
    <property type="molecule type" value="Genomic_DNA"/>
</dbReference>
<evidence type="ECO:0000256" key="9">
    <source>
        <dbReference type="SAM" id="Coils"/>
    </source>
</evidence>
<dbReference type="GO" id="GO:0006355">
    <property type="term" value="P:regulation of DNA-templated transcription"/>
    <property type="evidence" value="ECO:0007669"/>
    <property type="project" value="InterPro"/>
</dbReference>
<gene>
    <name evidence="11" type="ORF">ZOSMA_338G00040</name>
</gene>
<evidence type="ECO:0000256" key="8">
    <source>
        <dbReference type="PROSITE-ProRule" id="PRU00108"/>
    </source>
</evidence>
<proteinExistence type="inferred from homology"/>
<dbReference type="InterPro" id="IPR006563">
    <property type="entry name" value="POX_dom"/>
</dbReference>